<evidence type="ECO:0000256" key="9">
    <source>
        <dbReference type="PROSITE-ProRule" id="PRU00169"/>
    </source>
</evidence>
<dbReference type="PANTHER" id="PTHR43065">
    <property type="entry name" value="SENSOR HISTIDINE KINASE"/>
    <property type="match status" value="1"/>
</dbReference>
<dbReference type="EC" id="2.7.13.3" evidence="2"/>
<evidence type="ECO:0000259" key="11">
    <source>
        <dbReference type="PROSITE" id="PS50109"/>
    </source>
</evidence>
<dbReference type="Gene3D" id="1.10.287.130">
    <property type="match status" value="1"/>
</dbReference>
<dbReference type="PANTHER" id="PTHR43065:SF42">
    <property type="entry name" value="TWO-COMPONENT SENSOR PPRA"/>
    <property type="match status" value="1"/>
</dbReference>
<dbReference type="InterPro" id="IPR036890">
    <property type="entry name" value="HATPase_C_sf"/>
</dbReference>
<evidence type="ECO:0000259" key="12">
    <source>
        <dbReference type="PROSITE" id="PS50110"/>
    </source>
</evidence>
<dbReference type="SMART" id="SM00388">
    <property type="entry name" value="HisKA"/>
    <property type="match status" value="1"/>
</dbReference>
<dbReference type="InterPro" id="IPR003594">
    <property type="entry name" value="HATPase_dom"/>
</dbReference>
<comment type="catalytic activity">
    <reaction evidence="1">
        <text>ATP + protein L-histidine = ADP + protein N-phospho-L-histidine.</text>
        <dbReference type="EC" id="2.7.13.3"/>
    </reaction>
</comment>
<feature type="domain" description="Histidine kinase" evidence="11">
    <location>
        <begin position="187"/>
        <end position="410"/>
    </location>
</feature>
<dbReference type="GO" id="GO:0000155">
    <property type="term" value="F:phosphorelay sensor kinase activity"/>
    <property type="evidence" value="ECO:0007669"/>
    <property type="project" value="InterPro"/>
</dbReference>
<dbReference type="OrthoDB" id="5416062at2"/>
<dbReference type="InterPro" id="IPR004358">
    <property type="entry name" value="Sig_transdc_His_kin-like_C"/>
</dbReference>
<dbReference type="Pfam" id="PF00072">
    <property type="entry name" value="Response_reg"/>
    <property type="match status" value="1"/>
</dbReference>
<evidence type="ECO:0000256" key="10">
    <source>
        <dbReference type="SAM" id="MobiDB-lite"/>
    </source>
</evidence>
<dbReference type="SMART" id="SM00091">
    <property type="entry name" value="PAS"/>
    <property type="match status" value="1"/>
</dbReference>
<evidence type="ECO:0000256" key="7">
    <source>
        <dbReference type="ARBA" id="ARBA00022840"/>
    </source>
</evidence>
<dbReference type="InterPro" id="IPR035965">
    <property type="entry name" value="PAS-like_dom_sf"/>
</dbReference>
<keyword evidence="14" id="KW-1185">Reference proteome</keyword>
<gene>
    <name evidence="13" type="ORF">SAMN02745220_00887</name>
</gene>
<keyword evidence="6" id="KW-0418">Kinase</keyword>
<feature type="region of interest" description="Disordered" evidence="10">
    <location>
        <begin position="107"/>
        <end position="126"/>
    </location>
</feature>
<dbReference type="RefSeq" id="WP_073612236.1">
    <property type="nucleotide sequence ID" value="NZ_FRFE01000003.1"/>
</dbReference>
<evidence type="ECO:0000313" key="14">
    <source>
        <dbReference type="Proteomes" id="UP000184603"/>
    </source>
</evidence>
<dbReference type="SMART" id="SM00448">
    <property type="entry name" value="REC"/>
    <property type="match status" value="1"/>
</dbReference>
<reference evidence="13 14" key="1">
    <citation type="submission" date="2016-12" db="EMBL/GenBank/DDBJ databases">
        <authorList>
            <person name="Song W.-J."/>
            <person name="Kurnit D.M."/>
        </authorList>
    </citation>
    <scope>NUCLEOTIDE SEQUENCE [LARGE SCALE GENOMIC DNA]</scope>
    <source>
        <strain evidence="13 14">DSM 18488</strain>
    </source>
</reference>
<sequence length="562" mass="61689">MLNIVQNIFSGSWVEPDWLAAVAMLQGAIIAVLAFALWRQRRNEKTLQRAEDEARQIVASSPVGICVVSNRRFVYVNNTYVKMFGYSSADEIVGRFVEELYTPDERRRQRQYAKDRPAGKPVPEIYDTKGLRKDGSHFDVEARVSLIEYNGQSSSLGFVIDRSVEKRLRRQLENANRLEAIGTLAGGIAHDFNNILTAIIGHAELATFRVGDNEVVREDLRHVRQAGLRAKDLVQQILTFSRSREAKTQLVNVASVVREVMGLVRAALPNSVEIRASLEDDSLINGDPTQIHQLLMNLCANAEHAMRGSGGILEIGLKGHTVTTAFADAYSDFVPGHYLSLIVADNGPGIPEEVIGKIFEPFFTTKEPGVGTGMGLAQVHGIVKSHGGWVRVENIVPHGARFIITLPVVSARPDVDSQKGDLPSGTESILIVDNDEMVAGVTARILTGLGYSVHVCRDSLPALTRVTASPDTFDLVITEAAMPVMTGEQLARTIFSVRPDLPVILCYGFHGDVDEIKVSRQGIRAFMEKPVSKVRLAETVRSVLDESSRVDTSLLTEACQVD</sequence>
<keyword evidence="5" id="KW-0547">Nucleotide-binding</keyword>
<evidence type="ECO:0000313" key="13">
    <source>
        <dbReference type="EMBL" id="SHO44817.1"/>
    </source>
</evidence>
<dbReference type="AlphaFoldDB" id="A0A1M7Y022"/>
<dbReference type="InterPro" id="IPR011006">
    <property type="entry name" value="CheY-like_superfamily"/>
</dbReference>
<organism evidence="13 14">
    <name type="scientific">Desulfopila aestuarii DSM 18488</name>
    <dbReference type="NCBI Taxonomy" id="1121416"/>
    <lineage>
        <taxon>Bacteria</taxon>
        <taxon>Pseudomonadati</taxon>
        <taxon>Thermodesulfobacteriota</taxon>
        <taxon>Desulfobulbia</taxon>
        <taxon>Desulfobulbales</taxon>
        <taxon>Desulfocapsaceae</taxon>
        <taxon>Desulfopila</taxon>
    </lineage>
</organism>
<dbReference type="SMART" id="SM00387">
    <property type="entry name" value="HATPase_c"/>
    <property type="match status" value="1"/>
</dbReference>
<dbReference type="STRING" id="1121416.SAMN02745220_00887"/>
<dbReference type="SUPFAM" id="SSF55874">
    <property type="entry name" value="ATPase domain of HSP90 chaperone/DNA topoisomerase II/histidine kinase"/>
    <property type="match status" value="1"/>
</dbReference>
<keyword evidence="7" id="KW-0067">ATP-binding</keyword>
<proteinExistence type="predicted"/>
<dbReference type="GO" id="GO:0005524">
    <property type="term" value="F:ATP binding"/>
    <property type="evidence" value="ECO:0007669"/>
    <property type="project" value="UniProtKB-KW"/>
</dbReference>
<dbReference type="PROSITE" id="PS50109">
    <property type="entry name" value="HIS_KIN"/>
    <property type="match status" value="1"/>
</dbReference>
<dbReference type="InterPro" id="IPR036097">
    <property type="entry name" value="HisK_dim/P_sf"/>
</dbReference>
<comment type="caution">
    <text evidence="9">Lacks conserved residue(s) required for the propagation of feature annotation.</text>
</comment>
<dbReference type="Proteomes" id="UP000184603">
    <property type="component" value="Unassembled WGS sequence"/>
</dbReference>
<keyword evidence="4" id="KW-0808">Transferase</keyword>
<dbReference type="InterPro" id="IPR005467">
    <property type="entry name" value="His_kinase_dom"/>
</dbReference>
<accession>A0A1M7Y022</accession>
<keyword evidence="8" id="KW-0902">Two-component regulatory system</keyword>
<name>A0A1M7Y022_9BACT</name>
<dbReference type="InterPro" id="IPR013767">
    <property type="entry name" value="PAS_fold"/>
</dbReference>
<dbReference type="EMBL" id="FRFE01000003">
    <property type="protein sequence ID" value="SHO44817.1"/>
    <property type="molecule type" value="Genomic_DNA"/>
</dbReference>
<dbReference type="SUPFAM" id="SSF55785">
    <property type="entry name" value="PYP-like sensor domain (PAS domain)"/>
    <property type="match status" value="1"/>
</dbReference>
<dbReference type="Gene3D" id="3.40.50.2300">
    <property type="match status" value="1"/>
</dbReference>
<dbReference type="CDD" id="cd00082">
    <property type="entry name" value="HisKA"/>
    <property type="match status" value="1"/>
</dbReference>
<keyword evidence="3" id="KW-0597">Phosphoprotein</keyword>
<dbReference type="CDD" id="cd00130">
    <property type="entry name" value="PAS"/>
    <property type="match status" value="1"/>
</dbReference>
<evidence type="ECO:0000256" key="2">
    <source>
        <dbReference type="ARBA" id="ARBA00012438"/>
    </source>
</evidence>
<dbReference type="Pfam" id="PF00512">
    <property type="entry name" value="HisKA"/>
    <property type="match status" value="1"/>
</dbReference>
<dbReference type="Gene3D" id="3.30.565.10">
    <property type="entry name" value="Histidine kinase-like ATPase, C-terminal domain"/>
    <property type="match status" value="1"/>
</dbReference>
<protein>
    <recommendedName>
        <fullName evidence="2">histidine kinase</fullName>
        <ecNumber evidence="2">2.7.13.3</ecNumber>
    </recommendedName>
</protein>
<feature type="compositionally biased region" description="Basic and acidic residues" evidence="10">
    <location>
        <begin position="107"/>
        <end position="118"/>
    </location>
</feature>
<evidence type="ECO:0000256" key="5">
    <source>
        <dbReference type="ARBA" id="ARBA00022741"/>
    </source>
</evidence>
<dbReference type="InterPro" id="IPR001789">
    <property type="entry name" value="Sig_transdc_resp-reg_receiver"/>
</dbReference>
<dbReference type="Pfam" id="PF02518">
    <property type="entry name" value="HATPase_c"/>
    <property type="match status" value="1"/>
</dbReference>
<evidence type="ECO:0000256" key="4">
    <source>
        <dbReference type="ARBA" id="ARBA00022679"/>
    </source>
</evidence>
<feature type="domain" description="Response regulatory" evidence="12">
    <location>
        <begin position="428"/>
        <end position="544"/>
    </location>
</feature>
<dbReference type="PROSITE" id="PS50110">
    <property type="entry name" value="RESPONSE_REGULATORY"/>
    <property type="match status" value="1"/>
</dbReference>
<evidence type="ECO:0000256" key="3">
    <source>
        <dbReference type="ARBA" id="ARBA00022553"/>
    </source>
</evidence>
<dbReference type="SUPFAM" id="SSF47384">
    <property type="entry name" value="Homodimeric domain of signal transducing histidine kinase"/>
    <property type="match status" value="1"/>
</dbReference>
<dbReference type="SUPFAM" id="SSF52172">
    <property type="entry name" value="CheY-like"/>
    <property type="match status" value="1"/>
</dbReference>
<dbReference type="GO" id="GO:0006355">
    <property type="term" value="P:regulation of DNA-templated transcription"/>
    <property type="evidence" value="ECO:0007669"/>
    <property type="project" value="InterPro"/>
</dbReference>
<dbReference type="InterPro" id="IPR000014">
    <property type="entry name" value="PAS"/>
</dbReference>
<dbReference type="Pfam" id="PF00989">
    <property type="entry name" value="PAS"/>
    <property type="match status" value="1"/>
</dbReference>
<dbReference type="InterPro" id="IPR003661">
    <property type="entry name" value="HisK_dim/P_dom"/>
</dbReference>
<dbReference type="PRINTS" id="PR00344">
    <property type="entry name" value="BCTRLSENSOR"/>
</dbReference>
<evidence type="ECO:0000256" key="6">
    <source>
        <dbReference type="ARBA" id="ARBA00022777"/>
    </source>
</evidence>
<dbReference type="Gene3D" id="3.30.450.20">
    <property type="entry name" value="PAS domain"/>
    <property type="match status" value="1"/>
</dbReference>
<dbReference type="NCBIfam" id="TIGR00229">
    <property type="entry name" value="sensory_box"/>
    <property type="match status" value="1"/>
</dbReference>
<evidence type="ECO:0000256" key="8">
    <source>
        <dbReference type="ARBA" id="ARBA00023012"/>
    </source>
</evidence>
<evidence type="ECO:0000256" key="1">
    <source>
        <dbReference type="ARBA" id="ARBA00000085"/>
    </source>
</evidence>